<sequence length="136" mass="15170">LDHCFYTGTVRHDPNRSEPDTFVAVDTCQGLRGLIQTSNSTYGILPLRCTQCPQDRLPHVVFPHDPSPIERVIDHFPFKNSLDNGGGGINDDDDDDGDIDCHSVLLSLRLRALPPPRIRTPCPVHELRPDHMSSHA</sequence>
<reference evidence="1" key="1">
    <citation type="submission" date="2016-06" db="UniProtKB">
        <authorList>
            <consortium name="WormBaseParasite"/>
        </authorList>
    </citation>
    <scope>IDENTIFICATION</scope>
</reference>
<protein>
    <submittedName>
        <fullName evidence="1">Pep_M12B_propep domain-containing protein</fullName>
    </submittedName>
</protein>
<name>A0A183B2Z8_9TREM</name>
<accession>A0A183B2Z8</accession>
<dbReference type="AlphaFoldDB" id="A0A183B2Z8"/>
<evidence type="ECO:0000313" key="1">
    <source>
        <dbReference type="WBParaSite" id="ECPE_0001362201-mRNA-1"/>
    </source>
</evidence>
<dbReference type="WBParaSite" id="ECPE_0001362201-mRNA-1">
    <property type="protein sequence ID" value="ECPE_0001362201-mRNA-1"/>
    <property type="gene ID" value="ECPE_0001362201"/>
</dbReference>
<organism evidence="1">
    <name type="scientific">Echinostoma caproni</name>
    <dbReference type="NCBI Taxonomy" id="27848"/>
    <lineage>
        <taxon>Eukaryota</taxon>
        <taxon>Metazoa</taxon>
        <taxon>Spiralia</taxon>
        <taxon>Lophotrochozoa</taxon>
        <taxon>Platyhelminthes</taxon>
        <taxon>Trematoda</taxon>
        <taxon>Digenea</taxon>
        <taxon>Plagiorchiida</taxon>
        <taxon>Echinostomata</taxon>
        <taxon>Echinostomatoidea</taxon>
        <taxon>Echinostomatidae</taxon>
        <taxon>Echinostoma</taxon>
    </lineage>
</organism>
<proteinExistence type="predicted"/>